<gene>
    <name evidence="2" type="ORF">CHRIB12_LOCUS19145</name>
</gene>
<dbReference type="OrthoDB" id="2421417at2759"/>
<name>A0A916EIB2_9GLOM</name>
<feature type="region of interest" description="Disordered" evidence="1">
    <location>
        <begin position="88"/>
        <end position="119"/>
    </location>
</feature>
<feature type="compositionally biased region" description="Polar residues" evidence="1">
    <location>
        <begin position="94"/>
        <end position="119"/>
    </location>
</feature>
<dbReference type="Proteomes" id="UP000684084">
    <property type="component" value="Unassembled WGS sequence"/>
</dbReference>
<proteinExistence type="predicted"/>
<organism evidence="2 3">
    <name type="scientific">Rhizophagus irregularis</name>
    <dbReference type="NCBI Taxonomy" id="588596"/>
    <lineage>
        <taxon>Eukaryota</taxon>
        <taxon>Fungi</taxon>
        <taxon>Fungi incertae sedis</taxon>
        <taxon>Mucoromycota</taxon>
        <taxon>Glomeromycotina</taxon>
        <taxon>Glomeromycetes</taxon>
        <taxon>Glomerales</taxon>
        <taxon>Glomeraceae</taxon>
        <taxon>Rhizophagus</taxon>
    </lineage>
</organism>
<protein>
    <submittedName>
        <fullName evidence="2">Uncharacterized protein</fullName>
    </submittedName>
</protein>
<feature type="compositionally biased region" description="Basic and acidic residues" evidence="1">
    <location>
        <begin position="19"/>
        <end position="53"/>
    </location>
</feature>
<sequence>MTNKNKKVKKSKKSKKCHHSDSDSDRKSDKQSSTKQGDPELRCTKRRRSELTKKQKPTLIDIVQDKGNSGCEIMKGKKPIFIDLVDENNEGNDDTIQQNERNNDQLTQQNERNNDSNESALQMQVEELTRLLKTVTKGKQNVTDPKENIIDWSNVDLETQGPKSRKNQYMTRSLNKPKYVQKYGILGSSKSVQSKLSPSPSHPLPLHLHQLHPHHPQNRHHPQIQRYPQIHYRFFIMKK</sequence>
<dbReference type="EMBL" id="CAGKOT010000053">
    <property type="protein sequence ID" value="CAB5385159.1"/>
    <property type="molecule type" value="Genomic_DNA"/>
</dbReference>
<feature type="compositionally biased region" description="Low complexity" evidence="1">
    <location>
        <begin position="190"/>
        <end position="208"/>
    </location>
</feature>
<evidence type="ECO:0000313" key="3">
    <source>
        <dbReference type="Proteomes" id="UP000684084"/>
    </source>
</evidence>
<evidence type="ECO:0000256" key="1">
    <source>
        <dbReference type="SAM" id="MobiDB-lite"/>
    </source>
</evidence>
<feature type="region of interest" description="Disordered" evidence="1">
    <location>
        <begin position="190"/>
        <end position="222"/>
    </location>
</feature>
<comment type="caution">
    <text evidence="2">The sequence shown here is derived from an EMBL/GenBank/DDBJ whole genome shotgun (WGS) entry which is preliminary data.</text>
</comment>
<feature type="region of interest" description="Disordered" evidence="1">
    <location>
        <begin position="1"/>
        <end position="57"/>
    </location>
</feature>
<reference evidence="2" key="1">
    <citation type="submission" date="2020-05" db="EMBL/GenBank/DDBJ databases">
        <authorList>
            <person name="Rincon C."/>
            <person name="Sanders R I."/>
            <person name="Robbins C."/>
            <person name="Chaturvedi A."/>
        </authorList>
    </citation>
    <scope>NUCLEOTIDE SEQUENCE</scope>
    <source>
        <strain evidence="2">CHB12</strain>
    </source>
</reference>
<feature type="compositionally biased region" description="Basic residues" evidence="1">
    <location>
        <begin position="209"/>
        <end position="222"/>
    </location>
</feature>
<feature type="compositionally biased region" description="Basic residues" evidence="1">
    <location>
        <begin position="1"/>
        <end position="18"/>
    </location>
</feature>
<evidence type="ECO:0000313" key="2">
    <source>
        <dbReference type="EMBL" id="CAB5385159.1"/>
    </source>
</evidence>
<dbReference type="AlphaFoldDB" id="A0A916EIB2"/>
<accession>A0A916EIB2</accession>